<name>A0A7W1XRY7_9BACL</name>
<dbReference type="Gene3D" id="3.40.50.1820">
    <property type="entry name" value="alpha/beta hydrolase"/>
    <property type="match status" value="1"/>
</dbReference>
<accession>A0A7W1XRY7</accession>
<dbReference type="InterPro" id="IPR029058">
    <property type="entry name" value="AB_hydrolase_fold"/>
</dbReference>
<dbReference type="InterPro" id="IPR000073">
    <property type="entry name" value="AB_hydrolase_1"/>
</dbReference>
<evidence type="ECO:0000313" key="4">
    <source>
        <dbReference type="Proteomes" id="UP000538292"/>
    </source>
</evidence>
<dbReference type="PANTHER" id="PTHR43798:SF31">
    <property type="entry name" value="AB HYDROLASE SUPERFAMILY PROTEIN YCLE"/>
    <property type="match status" value="1"/>
</dbReference>
<dbReference type="Proteomes" id="UP000538292">
    <property type="component" value="Unassembled WGS sequence"/>
</dbReference>
<proteinExistence type="predicted"/>
<dbReference type="PRINTS" id="PR00111">
    <property type="entry name" value="ABHYDROLASE"/>
</dbReference>
<organism evidence="3 4">
    <name type="scientific">Thermoactinomyces mirandus</name>
    <dbReference type="NCBI Taxonomy" id="2756294"/>
    <lineage>
        <taxon>Bacteria</taxon>
        <taxon>Bacillati</taxon>
        <taxon>Bacillota</taxon>
        <taxon>Bacilli</taxon>
        <taxon>Bacillales</taxon>
        <taxon>Thermoactinomycetaceae</taxon>
        <taxon>Thermoactinomyces</taxon>
    </lineage>
</organism>
<dbReference type="GO" id="GO:0016787">
    <property type="term" value="F:hydrolase activity"/>
    <property type="evidence" value="ECO:0007669"/>
    <property type="project" value="UniProtKB-KW"/>
</dbReference>
<comment type="caution">
    <text evidence="3">The sequence shown here is derived from an EMBL/GenBank/DDBJ whole genome shotgun (WGS) entry which is preliminary data.</text>
</comment>
<evidence type="ECO:0000256" key="1">
    <source>
        <dbReference type="ARBA" id="ARBA00022801"/>
    </source>
</evidence>
<evidence type="ECO:0000313" key="3">
    <source>
        <dbReference type="EMBL" id="MBA4602193.1"/>
    </source>
</evidence>
<dbReference type="SUPFAM" id="SSF53474">
    <property type="entry name" value="alpha/beta-Hydrolases"/>
    <property type="match status" value="1"/>
</dbReference>
<dbReference type="Pfam" id="PF00561">
    <property type="entry name" value="Abhydrolase_1"/>
    <property type="match status" value="1"/>
</dbReference>
<dbReference type="AlphaFoldDB" id="A0A7W1XRY7"/>
<dbReference type="GO" id="GO:0016020">
    <property type="term" value="C:membrane"/>
    <property type="evidence" value="ECO:0007669"/>
    <property type="project" value="TreeGrafter"/>
</dbReference>
<sequence>MPFFKHNGTCIYYEDEGTGPAIVLIHPPLVPSRIFDYQMEQLKSRYRVIRFDIRGHGLSDPSFQPLTYWLVVQDLLHLLDRLDIKQAYLAGYSTGGSIVLEALLQEPDRFSGGILICAMSEVSDPLLKTGLNLAVSLCNSTGFPFLARVICWANADCLSMFRHLLQTARLGNTENIRQYFTYSKIYNCTRQLASISHPVLILFGTKNKQYEKYTQLLKTHLPNSFYSPVANKPHHLPTKAPQEVNWRIQQWIESLQR</sequence>
<reference evidence="3 4" key="1">
    <citation type="submission" date="2020-07" db="EMBL/GenBank/DDBJ databases">
        <title>Thermoactinomyces phylogeny.</title>
        <authorList>
            <person name="Dunlap C."/>
        </authorList>
    </citation>
    <scope>NUCLEOTIDE SEQUENCE [LARGE SCALE GENOMIC DNA]</scope>
    <source>
        <strain evidence="3 4">AMNI-1</strain>
    </source>
</reference>
<keyword evidence="1 3" id="KW-0378">Hydrolase</keyword>
<feature type="domain" description="AB hydrolase-1" evidence="2">
    <location>
        <begin position="34"/>
        <end position="122"/>
    </location>
</feature>
<dbReference type="EMBL" id="JACEOL010000025">
    <property type="protein sequence ID" value="MBA4602193.1"/>
    <property type="molecule type" value="Genomic_DNA"/>
</dbReference>
<keyword evidence="4" id="KW-1185">Reference proteome</keyword>
<evidence type="ECO:0000259" key="2">
    <source>
        <dbReference type="Pfam" id="PF00561"/>
    </source>
</evidence>
<dbReference type="InterPro" id="IPR050266">
    <property type="entry name" value="AB_hydrolase_sf"/>
</dbReference>
<dbReference type="RefSeq" id="WP_181739444.1">
    <property type="nucleotide sequence ID" value="NZ_JACEOL010000025.1"/>
</dbReference>
<gene>
    <name evidence="3" type="ORF">H2C83_07660</name>
</gene>
<dbReference type="PANTHER" id="PTHR43798">
    <property type="entry name" value="MONOACYLGLYCEROL LIPASE"/>
    <property type="match status" value="1"/>
</dbReference>
<protein>
    <submittedName>
        <fullName evidence="3">Alpha/beta hydrolase</fullName>
    </submittedName>
</protein>